<feature type="region of interest" description="Disordered" evidence="1">
    <location>
        <begin position="136"/>
        <end position="194"/>
    </location>
</feature>
<name>A0A2N5T775_9BASI</name>
<gene>
    <name evidence="2" type="ORF">PCASD_17182</name>
</gene>
<evidence type="ECO:0000313" key="2">
    <source>
        <dbReference type="EMBL" id="PLW21342.1"/>
    </source>
</evidence>
<proteinExistence type="predicted"/>
<evidence type="ECO:0000313" key="3">
    <source>
        <dbReference type="Proteomes" id="UP000235392"/>
    </source>
</evidence>
<dbReference type="EMBL" id="PGCI01000686">
    <property type="protein sequence ID" value="PLW21342.1"/>
    <property type="molecule type" value="Genomic_DNA"/>
</dbReference>
<evidence type="ECO:0000256" key="1">
    <source>
        <dbReference type="SAM" id="MobiDB-lite"/>
    </source>
</evidence>
<protein>
    <submittedName>
        <fullName evidence="2">Uncharacterized protein</fullName>
    </submittedName>
</protein>
<dbReference type="AlphaFoldDB" id="A0A2N5T775"/>
<organism evidence="2 3">
    <name type="scientific">Puccinia coronata f. sp. avenae</name>
    <dbReference type="NCBI Taxonomy" id="200324"/>
    <lineage>
        <taxon>Eukaryota</taxon>
        <taxon>Fungi</taxon>
        <taxon>Dikarya</taxon>
        <taxon>Basidiomycota</taxon>
        <taxon>Pucciniomycotina</taxon>
        <taxon>Pucciniomycetes</taxon>
        <taxon>Pucciniales</taxon>
        <taxon>Pucciniaceae</taxon>
        <taxon>Puccinia</taxon>
    </lineage>
</organism>
<sequence length="264" mass="29269">MGAWRCCIAGYPTDATLVRFCLDELDATLALVDTKPALLDANPVLVDTISAIVIVISSIVDAISVQAPDTSTFPAITMLPTARFLLLPLTLLCKLTTNLCPEHPLDHQRLQNLLHHILQKTLEAALGPKTIYIEDPSTSSFNEGGGERPLRPPLNPTSIHAPSRTHNRSSEREDSLHLLGSPRDQEDDISEQTESNSLLARTLCSFDGSWIQALQDMGDFHSLAQPAYRFKTTNKVVQHMDLQLSRRYLSLKKIMSSQYYSFSA</sequence>
<comment type="caution">
    <text evidence="2">The sequence shown here is derived from an EMBL/GenBank/DDBJ whole genome shotgun (WGS) entry which is preliminary data.</text>
</comment>
<accession>A0A2N5T775</accession>
<dbReference type="Proteomes" id="UP000235392">
    <property type="component" value="Unassembled WGS sequence"/>
</dbReference>
<reference evidence="2 3" key="1">
    <citation type="submission" date="2017-11" db="EMBL/GenBank/DDBJ databases">
        <title>De novo assembly and phasing of dikaryotic genomes from two isolates of Puccinia coronata f. sp. avenae, the causal agent of oat crown rust.</title>
        <authorList>
            <person name="Miller M.E."/>
            <person name="Zhang Y."/>
            <person name="Omidvar V."/>
            <person name="Sperschneider J."/>
            <person name="Schwessinger B."/>
            <person name="Raley C."/>
            <person name="Palmer J.M."/>
            <person name="Garnica D."/>
            <person name="Upadhyaya N."/>
            <person name="Rathjen J."/>
            <person name="Taylor J.M."/>
            <person name="Park R.F."/>
            <person name="Dodds P.N."/>
            <person name="Hirsch C.D."/>
            <person name="Kianian S.F."/>
            <person name="Figueroa M."/>
        </authorList>
    </citation>
    <scope>NUCLEOTIDE SEQUENCE [LARGE SCALE GENOMIC DNA]</scope>
    <source>
        <strain evidence="2">12SD80</strain>
    </source>
</reference>